<proteinExistence type="inferred from homology"/>
<dbReference type="InterPro" id="IPR017441">
    <property type="entry name" value="Protein_kinase_ATP_BS"/>
</dbReference>
<dbReference type="PANTHER" id="PTHR48053">
    <property type="entry name" value="LEUCINE RICH REPEAT FAMILY PROTEIN, EXPRESSED"/>
    <property type="match status" value="1"/>
</dbReference>
<evidence type="ECO:0000256" key="7">
    <source>
        <dbReference type="ARBA" id="ARBA00022729"/>
    </source>
</evidence>
<dbReference type="Gene3D" id="1.10.510.10">
    <property type="entry name" value="Transferase(Phosphotransferase) domain 1"/>
    <property type="match status" value="1"/>
</dbReference>
<dbReference type="InterPro" id="IPR001611">
    <property type="entry name" value="Leu-rich_rpt"/>
</dbReference>
<evidence type="ECO:0000256" key="9">
    <source>
        <dbReference type="ARBA" id="ARBA00022741"/>
    </source>
</evidence>
<dbReference type="PROSITE" id="PS51450">
    <property type="entry name" value="LRR"/>
    <property type="match status" value="1"/>
</dbReference>
<evidence type="ECO:0000256" key="18">
    <source>
        <dbReference type="SAM" id="SignalP"/>
    </source>
</evidence>
<keyword evidence="11 16" id="KW-0067">ATP-binding</keyword>
<evidence type="ECO:0000256" key="12">
    <source>
        <dbReference type="ARBA" id="ARBA00022989"/>
    </source>
</evidence>
<dbReference type="Pfam" id="PF13855">
    <property type="entry name" value="LRR_8"/>
    <property type="match status" value="2"/>
</dbReference>
<keyword evidence="4" id="KW-0433">Leucine-rich repeat</keyword>
<evidence type="ECO:0000256" key="1">
    <source>
        <dbReference type="ARBA" id="ARBA00004236"/>
    </source>
</evidence>
<keyword evidence="10 20" id="KW-0418">Kinase</keyword>
<dbReference type="Pfam" id="PF08263">
    <property type="entry name" value="LRRNT_2"/>
    <property type="match status" value="1"/>
</dbReference>
<dbReference type="InterPro" id="IPR011009">
    <property type="entry name" value="Kinase-like_dom_sf"/>
</dbReference>
<dbReference type="InterPro" id="IPR008271">
    <property type="entry name" value="Ser/Thr_kinase_AS"/>
</dbReference>
<evidence type="ECO:0000256" key="3">
    <source>
        <dbReference type="ARBA" id="ARBA00008684"/>
    </source>
</evidence>
<dbReference type="FunFam" id="3.80.10.10:FF:000221">
    <property type="entry name" value="Leucine-rich repeat receptor-like protein kinase PXL1"/>
    <property type="match status" value="1"/>
</dbReference>
<dbReference type="GO" id="GO:0005524">
    <property type="term" value="F:ATP binding"/>
    <property type="evidence" value="ECO:0007669"/>
    <property type="project" value="UniProtKB-UniRule"/>
</dbReference>
<feature type="signal peptide" evidence="18">
    <location>
        <begin position="1"/>
        <end position="22"/>
    </location>
</feature>
<evidence type="ECO:0000256" key="17">
    <source>
        <dbReference type="SAM" id="Phobius"/>
    </source>
</evidence>
<feature type="binding site" evidence="16">
    <location>
        <position position="715"/>
    </location>
    <ligand>
        <name>ATP</name>
        <dbReference type="ChEBI" id="CHEBI:30616"/>
    </ligand>
</feature>
<dbReference type="Gene3D" id="3.30.200.20">
    <property type="entry name" value="Phosphorylase Kinase, domain 1"/>
    <property type="match status" value="1"/>
</dbReference>
<gene>
    <name evidence="20" type="ORF">C2S53_009340</name>
</gene>
<dbReference type="SUPFAM" id="SSF52058">
    <property type="entry name" value="L domain-like"/>
    <property type="match status" value="2"/>
</dbReference>
<dbReference type="InterPro" id="IPR000719">
    <property type="entry name" value="Prot_kinase_dom"/>
</dbReference>
<dbReference type="FunFam" id="3.80.10.10:FF:000642">
    <property type="entry name" value="Leucine-rich receptor-like protein kinase family protein"/>
    <property type="match status" value="1"/>
</dbReference>
<dbReference type="CDD" id="cd14066">
    <property type="entry name" value="STKc_IRAK"/>
    <property type="match status" value="1"/>
</dbReference>
<accession>A0AAD4P9Q7</accession>
<evidence type="ECO:0000256" key="14">
    <source>
        <dbReference type="ARBA" id="ARBA00023170"/>
    </source>
</evidence>
<dbReference type="PROSITE" id="PS00108">
    <property type="entry name" value="PROTEIN_KINASE_ST"/>
    <property type="match status" value="1"/>
</dbReference>
<dbReference type="Proteomes" id="UP001190926">
    <property type="component" value="Unassembled WGS sequence"/>
</dbReference>
<dbReference type="GO" id="GO:0004672">
    <property type="term" value="F:protein kinase activity"/>
    <property type="evidence" value="ECO:0007669"/>
    <property type="project" value="InterPro"/>
</dbReference>
<dbReference type="GO" id="GO:0006952">
    <property type="term" value="P:defense response"/>
    <property type="evidence" value="ECO:0007669"/>
    <property type="project" value="UniProtKB-ARBA"/>
</dbReference>
<protein>
    <submittedName>
        <fullName evidence="20">Kinase family with leucine-rich repeat domain-containing protein</fullName>
    </submittedName>
</protein>
<keyword evidence="8" id="KW-0677">Repeat</keyword>
<dbReference type="PANTHER" id="PTHR48053:SF109">
    <property type="entry name" value="PROTEIN KINASE DOMAIN-CONTAINING PROTEIN"/>
    <property type="match status" value="1"/>
</dbReference>
<dbReference type="SUPFAM" id="SSF56112">
    <property type="entry name" value="Protein kinase-like (PK-like)"/>
    <property type="match status" value="1"/>
</dbReference>
<dbReference type="SMART" id="SM00369">
    <property type="entry name" value="LRR_TYP"/>
    <property type="match status" value="7"/>
</dbReference>
<reference evidence="20 21" key="1">
    <citation type="journal article" date="2021" name="Nat. Commun.">
        <title>Incipient diploidization of the medicinal plant Perilla within 10,000 years.</title>
        <authorList>
            <person name="Zhang Y."/>
            <person name="Shen Q."/>
            <person name="Leng L."/>
            <person name="Zhang D."/>
            <person name="Chen S."/>
            <person name="Shi Y."/>
            <person name="Ning Z."/>
            <person name="Chen S."/>
        </authorList>
    </citation>
    <scope>NUCLEOTIDE SEQUENCE [LARGE SCALE GENOMIC DNA]</scope>
    <source>
        <strain evidence="21">cv. PC099</strain>
    </source>
</reference>
<dbReference type="GO" id="GO:0051707">
    <property type="term" value="P:response to other organism"/>
    <property type="evidence" value="ECO:0007669"/>
    <property type="project" value="UniProtKB-ARBA"/>
</dbReference>
<keyword evidence="12 17" id="KW-1133">Transmembrane helix</keyword>
<evidence type="ECO:0000256" key="8">
    <source>
        <dbReference type="ARBA" id="ARBA00022737"/>
    </source>
</evidence>
<keyword evidence="6 17" id="KW-0812">Transmembrane</keyword>
<dbReference type="FunFam" id="3.80.10.10:FF:000041">
    <property type="entry name" value="LRR receptor-like serine/threonine-protein kinase ERECTA"/>
    <property type="match status" value="1"/>
</dbReference>
<evidence type="ECO:0000256" key="10">
    <source>
        <dbReference type="ARBA" id="ARBA00022777"/>
    </source>
</evidence>
<dbReference type="FunFam" id="1.10.510.10:FF:000714">
    <property type="entry name" value="Kinase family with leucine-rich repeat domain-containing protein"/>
    <property type="match status" value="1"/>
</dbReference>
<dbReference type="Pfam" id="PF00560">
    <property type="entry name" value="LRR_1"/>
    <property type="match status" value="3"/>
</dbReference>
<keyword evidence="14" id="KW-0675">Receptor</keyword>
<dbReference type="GO" id="GO:0005886">
    <property type="term" value="C:plasma membrane"/>
    <property type="evidence" value="ECO:0007669"/>
    <property type="project" value="UniProtKB-SubCell"/>
</dbReference>
<keyword evidence="13 17" id="KW-0472">Membrane</keyword>
<dbReference type="FunFam" id="3.80.10.10:FF:000077">
    <property type="entry name" value="LRR receptor-like serine/threonine-protein kinase ERL1"/>
    <property type="match status" value="1"/>
</dbReference>
<keyword evidence="9 16" id="KW-0547">Nucleotide-binding</keyword>
<sequence>MTKPHFFHLLLLLSTLPFIVNSQQFIPAERAILLNLKREWGDPPTLQSWNSTSSPCTWTEIRCNVGSVTGIFLQSYSLSGNIPDFISSLQNLTYLDLAYNLFPGNFPPAILNCTNLLYLDLTQNNFVGNIPADIDRLKSLQYLDLSANNFTGDIPPAIGNLNELTTLNLYMNLFNGSYPKEISKLANLEFLRLAFNGFSPAAIPPEFGRLSKLKYFWMREANVIGELPRSFMNLSSLEHLDLSVNQMSGEIPIELFSLKNLSWVYLYKNKFSGLIPQRIESSKLVDIDLSMNNLTGKVPEDVGKLENLEILNLYANNLIGELPQSIGTIPSLKNFRVFRNNLSGILPPAMGNYSKLEAFEVSNNHFAGNLPENLCSGKTLFGVVAFNNNLTGEIPKSLGNCPTLRTLQLYGNEFSGQIPLGLWTGRNMTSMMLSDNKFSGEIPGRIAWNMTRLEISNNKFSGGIPAEASTWANLVVFKASNNSISGPIPQGFTTLHQLITLSLDGNSLSSELPTQIVSWASLNSLNLARNKLSGPIPAALASLPDLLDLDLSENQLSGEIPSQLGQLKLTSLNLSSNRLSGKIPNEFDNMAYENSFLNNPNLCATNAISNLRSCYARYHESKKLSPKILAVILVLAVVLLLVTLFMTRFLVRDYRRKKLSRDLATWKLTSFQRLDFTEVNILSSLQDSQMIGSGGSGKVYKIPVDRGGQCVAVKKIWNDKKVDHLLEKEFLSEMNILGSVRHSNIVKLLCCISSDDSKLLVYEYMENHSLDRWLHGRKKKSLPPNAAVGSIGLDWPARLKVALGAAHGLCYMHHDCTPPIIHRDVKSSNILLDSNFNAKIADFGLAKILNKKGEPNTMSAVAGSFGYIAPVFTLTIAPVNAEYAYTTKVNEKIDVYSFGVVLLELVTGREPNCGDEHTSLAEWAWKHYGGGKQMDDGLDEEIKEGGYLEEMINVYKLGLMCTSPLPTSRPSMKEVAQILQRCCSLDGDQGKKVGKDYDVAPLLGRDKYISSYRCDSKKLMGQSDNSLVSLV</sequence>
<feature type="chain" id="PRO_5042189294" evidence="18">
    <location>
        <begin position="23"/>
        <end position="1031"/>
    </location>
</feature>
<name>A0AAD4P9Q7_PERFH</name>
<keyword evidence="21" id="KW-1185">Reference proteome</keyword>
<keyword evidence="5" id="KW-0808">Transferase</keyword>
<evidence type="ECO:0000256" key="6">
    <source>
        <dbReference type="ARBA" id="ARBA00022692"/>
    </source>
</evidence>
<keyword evidence="7 18" id="KW-0732">Signal</keyword>
<evidence type="ECO:0000256" key="16">
    <source>
        <dbReference type="PROSITE-ProRule" id="PRU10141"/>
    </source>
</evidence>
<dbReference type="PROSITE" id="PS50011">
    <property type="entry name" value="PROTEIN_KINASE_DOM"/>
    <property type="match status" value="1"/>
</dbReference>
<dbReference type="InterPro" id="IPR051716">
    <property type="entry name" value="Plant_RL_S/T_kinase"/>
</dbReference>
<evidence type="ECO:0000259" key="19">
    <source>
        <dbReference type="PROSITE" id="PS50011"/>
    </source>
</evidence>
<evidence type="ECO:0000313" key="21">
    <source>
        <dbReference type="Proteomes" id="UP001190926"/>
    </source>
</evidence>
<dbReference type="Pfam" id="PF00069">
    <property type="entry name" value="Pkinase"/>
    <property type="match status" value="1"/>
</dbReference>
<evidence type="ECO:0000313" key="20">
    <source>
        <dbReference type="EMBL" id="KAH6831145.1"/>
    </source>
</evidence>
<evidence type="ECO:0000256" key="11">
    <source>
        <dbReference type="ARBA" id="ARBA00022840"/>
    </source>
</evidence>
<dbReference type="InterPro" id="IPR013210">
    <property type="entry name" value="LRR_N_plant-typ"/>
</dbReference>
<dbReference type="SMART" id="SM00220">
    <property type="entry name" value="S_TKc"/>
    <property type="match status" value="1"/>
</dbReference>
<dbReference type="InterPro" id="IPR032675">
    <property type="entry name" value="LRR_dom_sf"/>
</dbReference>
<evidence type="ECO:0000256" key="2">
    <source>
        <dbReference type="ARBA" id="ARBA00004479"/>
    </source>
</evidence>
<evidence type="ECO:0000256" key="13">
    <source>
        <dbReference type="ARBA" id="ARBA00023136"/>
    </source>
</evidence>
<comment type="caution">
    <text evidence="20">The sequence shown here is derived from an EMBL/GenBank/DDBJ whole genome shotgun (WGS) entry which is preliminary data.</text>
</comment>
<dbReference type="FunFam" id="3.30.200.20:FF:000512">
    <property type="entry name" value="Receptor-like protein kinase HSL1"/>
    <property type="match status" value="1"/>
</dbReference>
<dbReference type="EMBL" id="SDAM02000091">
    <property type="protein sequence ID" value="KAH6831145.1"/>
    <property type="molecule type" value="Genomic_DNA"/>
</dbReference>
<dbReference type="PROSITE" id="PS00107">
    <property type="entry name" value="PROTEIN_KINASE_ATP"/>
    <property type="match status" value="1"/>
</dbReference>
<dbReference type="Gene3D" id="3.80.10.10">
    <property type="entry name" value="Ribonuclease Inhibitor"/>
    <property type="match status" value="4"/>
</dbReference>
<dbReference type="AlphaFoldDB" id="A0AAD4P9Q7"/>
<comment type="subcellular location">
    <subcellularLocation>
        <location evidence="1">Cell membrane</location>
    </subcellularLocation>
    <subcellularLocation>
        <location evidence="2">Membrane</location>
        <topology evidence="2">Single-pass type I membrane protein</topology>
    </subcellularLocation>
</comment>
<organism evidence="20 21">
    <name type="scientific">Perilla frutescens var. hirtella</name>
    <name type="common">Perilla citriodora</name>
    <name type="synonym">Perilla setoyensis</name>
    <dbReference type="NCBI Taxonomy" id="608512"/>
    <lineage>
        <taxon>Eukaryota</taxon>
        <taxon>Viridiplantae</taxon>
        <taxon>Streptophyta</taxon>
        <taxon>Embryophyta</taxon>
        <taxon>Tracheophyta</taxon>
        <taxon>Spermatophyta</taxon>
        <taxon>Magnoliopsida</taxon>
        <taxon>eudicotyledons</taxon>
        <taxon>Gunneridae</taxon>
        <taxon>Pentapetalae</taxon>
        <taxon>asterids</taxon>
        <taxon>lamiids</taxon>
        <taxon>Lamiales</taxon>
        <taxon>Lamiaceae</taxon>
        <taxon>Nepetoideae</taxon>
        <taxon>Elsholtzieae</taxon>
        <taxon>Perilla</taxon>
    </lineage>
</organism>
<keyword evidence="15" id="KW-0325">Glycoprotein</keyword>
<feature type="domain" description="Protein kinase" evidence="19">
    <location>
        <begin position="685"/>
        <end position="979"/>
    </location>
</feature>
<feature type="transmembrane region" description="Helical" evidence="17">
    <location>
        <begin position="628"/>
        <end position="651"/>
    </location>
</feature>
<evidence type="ECO:0000256" key="5">
    <source>
        <dbReference type="ARBA" id="ARBA00022679"/>
    </source>
</evidence>
<dbReference type="InterPro" id="IPR003591">
    <property type="entry name" value="Leu-rich_rpt_typical-subtyp"/>
</dbReference>
<comment type="similarity">
    <text evidence="3">Belongs to the protein kinase superfamily. Ser/Thr protein kinase family.</text>
</comment>
<evidence type="ECO:0000256" key="4">
    <source>
        <dbReference type="ARBA" id="ARBA00022614"/>
    </source>
</evidence>
<evidence type="ECO:0000256" key="15">
    <source>
        <dbReference type="ARBA" id="ARBA00023180"/>
    </source>
</evidence>